<proteinExistence type="predicted"/>
<keyword evidence="2" id="KW-1133">Transmembrane helix</keyword>
<feature type="domain" description="VWFD" evidence="3">
    <location>
        <begin position="413"/>
        <end position="608"/>
    </location>
</feature>
<evidence type="ECO:0000256" key="1">
    <source>
        <dbReference type="SAM" id="MobiDB-lite"/>
    </source>
</evidence>
<feature type="compositionally biased region" description="Basic and acidic residues" evidence="1">
    <location>
        <begin position="375"/>
        <end position="390"/>
    </location>
</feature>
<dbReference type="PANTHER" id="PTHR13802">
    <property type="entry name" value="MUCIN 4-RELATED"/>
    <property type="match status" value="1"/>
</dbReference>
<dbReference type="Pfam" id="PF00094">
    <property type="entry name" value="VWD"/>
    <property type="match status" value="1"/>
</dbReference>
<dbReference type="PROSITE" id="PS51233">
    <property type="entry name" value="VWFD"/>
    <property type="match status" value="1"/>
</dbReference>
<comment type="caution">
    <text evidence="4">The sequence shown here is derived from an EMBL/GenBank/DDBJ whole genome shotgun (WGS) entry which is preliminary data.</text>
</comment>
<keyword evidence="5" id="KW-1185">Reference proteome</keyword>
<dbReference type="Pfam" id="PF14891">
    <property type="entry name" value="Peptidase_M91"/>
    <property type="match status" value="1"/>
</dbReference>
<feature type="transmembrane region" description="Helical" evidence="2">
    <location>
        <begin position="205"/>
        <end position="223"/>
    </location>
</feature>
<dbReference type="InterPro" id="IPR051495">
    <property type="entry name" value="Epithelial_Barrier/Signaling"/>
</dbReference>
<keyword evidence="2" id="KW-0812">Transmembrane</keyword>
<organism evidence="4 5">
    <name type="scientific">Rhizocola hellebori</name>
    <dbReference type="NCBI Taxonomy" id="1392758"/>
    <lineage>
        <taxon>Bacteria</taxon>
        <taxon>Bacillati</taxon>
        <taxon>Actinomycetota</taxon>
        <taxon>Actinomycetes</taxon>
        <taxon>Micromonosporales</taxon>
        <taxon>Micromonosporaceae</taxon>
        <taxon>Rhizocola</taxon>
    </lineage>
</organism>
<dbReference type="EMBL" id="BONY01000032">
    <property type="protein sequence ID" value="GIH07013.1"/>
    <property type="molecule type" value="Genomic_DNA"/>
</dbReference>
<gene>
    <name evidence="4" type="ORF">Rhe02_50800</name>
</gene>
<dbReference type="PANTHER" id="PTHR13802:SF59">
    <property type="entry name" value="SUSHI DOMAIN-CONTAINING PROTEIN 2"/>
    <property type="match status" value="1"/>
</dbReference>
<dbReference type="InterPro" id="IPR001846">
    <property type="entry name" value="VWF_type-D"/>
</dbReference>
<dbReference type="SMART" id="SM00216">
    <property type="entry name" value="VWD"/>
    <property type="match status" value="1"/>
</dbReference>
<evidence type="ECO:0000313" key="5">
    <source>
        <dbReference type="Proteomes" id="UP000612899"/>
    </source>
</evidence>
<protein>
    <recommendedName>
        <fullName evidence="3">VWFD domain-containing protein</fullName>
    </recommendedName>
</protein>
<feature type="region of interest" description="Disordered" evidence="1">
    <location>
        <begin position="369"/>
        <end position="404"/>
    </location>
</feature>
<dbReference type="InterPro" id="IPR028208">
    <property type="entry name" value="Effector_pro_NleD-like"/>
</dbReference>
<evidence type="ECO:0000259" key="3">
    <source>
        <dbReference type="PROSITE" id="PS51233"/>
    </source>
</evidence>
<evidence type="ECO:0000256" key="2">
    <source>
        <dbReference type="SAM" id="Phobius"/>
    </source>
</evidence>
<evidence type="ECO:0000313" key="4">
    <source>
        <dbReference type="EMBL" id="GIH07013.1"/>
    </source>
</evidence>
<reference evidence="4" key="1">
    <citation type="submission" date="2021-01" db="EMBL/GenBank/DDBJ databases">
        <title>Whole genome shotgun sequence of Rhizocola hellebori NBRC 109834.</title>
        <authorList>
            <person name="Komaki H."/>
            <person name="Tamura T."/>
        </authorList>
    </citation>
    <scope>NUCLEOTIDE SEQUENCE</scope>
    <source>
        <strain evidence="4">NBRC 109834</strain>
    </source>
</reference>
<dbReference type="Proteomes" id="UP000612899">
    <property type="component" value="Unassembled WGS sequence"/>
</dbReference>
<dbReference type="Gene3D" id="2.60.120.380">
    <property type="match status" value="2"/>
</dbReference>
<dbReference type="AlphaFoldDB" id="A0A8J3QC87"/>
<feature type="region of interest" description="Disordered" evidence="1">
    <location>
        <begin position="277"/>
        <end position="301"/>
    </location>
</feature>
<sequence>MVTWPQAALAGQAEGGLSLELKSARSAYGANEPARLTLTITNNGGTGCRLAKTAEGTVQVLSVRRDGQDLSPVLSRSFYEDGINSAIASRMTEAKPQSAVEVPLVGLRVQEGTVLRSVTAVPDGTGMDALWPIGEPGRYEVTLSYAAPPVAGACPGVTESKTVSFTVGEAQDQRPWLWIVVAAAVLLLVLGLVVVLLLRRKHRASAAAVLMLVALVAVGGATGRPAFADYEVDPTAGLPVDGVDFKAEVDACFAKFSASGGDPAGIMSRLKDPKTPKVRIIPTTGGSDTFETPLSPAGKGSSTITWNPVNLENYEGDVARDPCSALYHELSHADDISKDSVPKGDCGDTGIKTAEVKATFTENKYRTAKGLPPRKKYDGKDLPKSLEDCKKPKKKTPPAKGPVKLCEGAGKNQCGSTNGDPHLVTFDRAYYDFQAVGEFVVARSTSGDPLEVQARQAPLGSSKTVSINSAVGFRLGTQKIDLSLVQGVTQVRLGGELLVVPPGDKALPGGGKLTRRESDLSSADGYDVQWPDGSAAAVDQIGNYGYRLLLRLAAGRAGKVQGLLGNFDGDPENDIAPLGGSALARPISFDKLYPSYADSWRIKQGESLFTYASGQSTETFTDRQYPQKPLGISDLDVSRRAQAEEICRWAGVTDTWQFLECVFDVAVSGRPEFAVGSLGTERIAPPQAAPISAAPLATATLAAGTGARLTFAGRTGQAVFVDAIAPTMLDRCSPYRLLDPAGKYLNSGCNINGIGHIDRTELPADGEYTVLIDPAVTVGRATLRVYLAKDTNTDIAPNGAAMSVTIEQPGSVARYRFAGVAGQRVFVDVPESSLPDQCSPLQLRDPADRVLASGCVINGSGDIEGTVLPADGSYTVVVDPQVRSIGTAQIRLFAAKDQTSAIALGGQPVIANVTQPGLALRYQFSATAGTSVTLDVTESTLPDQCSPLRLLDPDGKQLRSGCVINGKGDLAKVSLPVTGTYTIIVDPSGAATGTAKLVLHQ</sequence>
<feature type="transmembrane region" description="Helical" evidence="2">
    <location>
        <begin position="176"/>
        <end position="198"/>
    </location>
</feature>
<name>A0A8J3QC87_9ACTN</name>
<accession>A0A8J3QC87</accession>
<keyword evidence="2" id="KW-0472">Membrane</keyword>